<dbReference type="InterPro" id="IPR009836">
    <property type="entry name" value="GRDP-like"/>
</dbReference>
<organism evidence="2 3">
    <name type="scientific">Seiridium unicorne</name>
    <dbReference type="NCBI Taxonomy" id="138068"/>
    <lineage>
        <taxon>Eukaryota</taxon>
        <taxon>Fungi</taxon>
        <taxon>Dikarya</taxon>
        <taxon>Ascomycota</taxon>
        <taxon>Pezizomycotina</taxon>
        <taxon>Sordariomycetes</taxon>
        <taxon>Xylariomycetidae</taxon>
        <taxon>Amphisphaeriales</taxon>
        <taxon>Sporocadaceae</taxon>
        <taxon>Seiridium</taxon>
    </lineage>
</organism>
<dbReference type="PANTHER" id="PTHR34365:SF7">
    <property type="entry name" value="GLYCINE-RICH DOMAIN-CONTAINING PROTEIN 1"/>
    <property type="match status" value="1"/>
</dbReference>
<evidence type="ECO:0000313" key="2">
    <source>
        <dbReference type="EMBL" id="KAK9413550.1"/>
    </source>
</evidence>
<dbReference type="PANTHER" id="PTHR34365">
    <property type="entry name" value="ENOLASE (DUF1399)"/>
    <property type="match status" value="1"/>
</dbReference>
<evidence type="ECO:0000256" key="1">
    <source>
        <dbReference type="SAM" id="MobiDB-lite"/>
    </source>
</evidence>
<evidence type="ECO:0000313" key="3">
    <source>
        <dbReference type="Proteomes" id="UP001408356"/>
    </source>
</evidence>
<feature type="region of interest" description="Disordered" evidence="1">
    <location>
        <begin position="1"/>
        <end position="24"/>
    </location>
</feature>
<keyword evidence="3" id="KW-1185">Reference proteome</keyword>
<dbReference type="Pfam" id="PF07173">
    <property type="entry name" value="GRDP-like"/>
    <property type="match status" value="1"/>
</dbReference>
<accession>A0ABR2UGG3</accession>
<gene>
    <name evidence="2" type="ORF">SUNI508_11872</name>
</gene>
<comment type="caution">
    <text evidence="2">The sequence shown here is derived from an EMBL/GenBank/DDBJ whole genome shotgun (WGS) entry which is preliminary data.</text>
</comment>
<proteinExistence type="predicted"/>
<name>A0ABR2UGG3_9PEZI</name>
<dbReference type="Proteomes" id="UP001408356">
    <property type="component" value="Unassembled WGS sequence"/>
</dbReference>
<reference evidence="2 3" key="1">
    <citation type="journal article" date="2024" name="J. Plant Pathol.">
        <title>Sequence and assembly of the genome of Seiridium unicorne, isolate CBS 538.82, causal agent of cypress canker disease.</title>
        <authorList>
            <person name="Scali E."/>
            <person name="Rocca G.D."/>
            <person name="Danti R."/>
            <person name="Garbelotto M."/>
            <person name="Barberini S."/>
            <person name="Baroncelli R."/>
            <person name="Emiliani G."/>
        </authorList>
    </citation>
    <scope>NUCLEOTIDE SEQUENCE [LARGE SCALE GENOMIC DNA]</scope>
    <source>
        <strain evidence="2 3">BM-138-508</strain>
    </source>
</reference>
<dbReference type="EMBL" id="JARVKF010000438">
    <property type="protein sequence ID" value="KAK9413550.1"/>
    <property type="molecule type" value="Genomic_DNA"/>
</dbReference>
<sequence length="748" mass="85091">MVAKGKGKQIADSPPAYSAGQRGSIAGPSRLNSGFSTRSLSSTPQHPENDSCFVHLKLLFTFQNLKDDVGYSDGLWGLWDANYPATPSNPNQALASVREKRWAVFVARALDRYEAWWDSLGGQFLTERDMEKDRTRYLNFMANWEPMRWNEDNMPPLDVLLVLHAHMLNPRIFLEDCLRYDLRALWTTGMPWHVLDQMIDDRFQYLASPKCKSNWTKTTGREWFNADDPDTKTARCPACSALVTIPWTTCGQEPVNFEDKFPPARPRNIAGEGYGDGNLSQRCPKCNVIMDHQLFRLAKFRNDVKDLVNNDQPLPGTILDSKTGMPTEAARTESPRLFPNRLLRRGVLAEVVELLKPGDETRPTMLMVKELIERAIKDKSLLKKANNGKKPDTIARQQIRKMMSRYWDNASPFGLDLVGAALRQGIFTQKMYKIDWLHSPEADKTIERLLLKYDRFFQIMKANPDQVVVPTLDIDLVWHTHQLSPRQYYKFAVDRTGSFVDHHDKVDEDKLSEAFEWTTKTYQTMFEEVYSECTCWYCETIRAWRISSFGVLLNVSKQDKIAQGWYDSGAAYAQPPSKSAHISAHSAVKVNETEARKKVTKQMRALYKSRLEQSYARAVSRATKKGRELGPKERTYRHWGANHTLEGPWTHPHYLATDLYAADPTQVNVGDNVPGGCVAATCGGSGGCSSGTVSMCGTTELPRQSTDHRRCLTFDSAPYRHNDMVSQGSLRAIIDGGWVAHRWKERAR</sequence>
<protein>
    <submittedName>
        <fullName evidence="2">Uncharacterized protein</fullName>
    </submittedName>
</protein>